<protein>
    <submittedName>
        <fullName evidence="1">Uncharacterized protein</fullName>
    </submittedName>
</protein>
<reference evidence="1 2" key="1">
    <citation type="submission" date="2018-06" db="EMBL/GenBank/DDBJ databases">
        <title>Extensive metabolic versatility and redundancy in microbially diverse, dynamic hydrothermal sediments.</title>
        <authorList>
            <person name="Dombrowski N."/>
            <person name="Teske A."/>
            <person name="Baker B.J."/>
        </authorList>
    </citation>
    <scope>NUCLEOTIDE SEQUENCE [LARGE SCALE GENOMIC DNA]</scope>
    <source>
        <strain evidence="1">B79_G16</strain>
    </source>
</reference>
<evidence type="ECO:0000313" key="2">
    <source>
        <dbReference type="Proteomes" id="UP000281261"/>
    </source>
</evidence>
<sequence length="64" mass="7724">MPRTLKIRYMDGKEEAFTSKLCFWVINDASRFVYIVYPQVVLRIPFEAIRTIEEERERKKKVGQ</sequence>
<comment type="caution">
    <text evidence="1">The sequence shown here is derived from an EMBL/GenBank/DDBJ whole genome shotgun (WGS) entry which is preliminary data.</text>
</comment>
<evidence type="ECO:0000313" key="1">
    <source>
        <dbReference type="EMBL" id="RLC36472.1"/>
    </source>
</evidence>
<gene>
    <name evidence="1" type="ORF">DRH29_04490</name>
</gene>
<accession>A0A420ZBL2</accession>
<name>A0A420ZBL2_UNCK3</name>
<dbReference type="EMBL" id="QMNG01000053">
    <property type="protein sequence ID" value="RLC36472.1"/>
    <property type="molecule type" value="Genomic_DNA"/>
</dbReference>
<dbReference type="AlphaFoldDB" id="A0A420ZBL2"/>
<dbReference type="Proteomes" id="UP000281261">
    <property type="component" value="Unassembled WGS sequence"/>
</dbReference>
<proteinExistence type="predicted"/>
<organism evidence="1 2">
    <name type="scientific">candidate division Kazan bacterium</name>
    <dbReference type="NCBI Taxonomy" id="2202143"/>
    <lineage>
        <taxon>Bacteria</taxon>
        <taxon>Bacteria division Kazan-3B-28</taxon>
    </lineage>
</organism>